<dbReference type="PANTHER" id="PTHR30537:SF74">
    <property type="entry name" value="HTH-TYPE TRANSCRIPTIONAL REGULATOR TRPI"/>
    <property type="match status" value="1"/>
</dbReference>
<dbReference type="SUPFAM" id="SSF46785">
    <property type="entry name" value="Winged helix' DNA-binding domain"/>
    <property type="match status" value="1"/>
</dbReference>
<proteinExistence type="inferred from homology"/>
<evidence type="ECO:0000256" key="4">
    <source>
        <dbReference type="ARBA" id="ARBA00023163"/>
    </source>
</evidence>
<dbReference type="InterPro" id="IPR058163">
    <property type="entry name" value="LysR-type_TF_proteobact-type"/>
</dbReference>
<dbReference type="GO" id="GO:0043565">
    <property type="term" value="F:sequence-specific DNA binding"/>
    <property type="evidence" value="ECO:0007669"/>
    <property type="project" value="TreeGrafter"/>
</dbReference>
<dbReference type="InterPro" id="IPR000847">
    <property type="entry name" value="LysR_HTH_N"/>
</dbReference>
<dbReference type="SUPFAM" id="SSF53850">
    <property type="entry name" value="Periplasmic binding protein-like II"/>
    <property type="match status" value="1"/>
</dbReference>
<dbReference type="InterPro" id="IPR036390">
    <property type="entry name" value="WH_DNA-bd_sf"/>
</dbReference>
<dbReference type="AlphaFoldDB" id="A0A8J7V1V0"/>
<dbReference type="PANTHER" id="PTHR30537">
    <property type="entry name" value="HTH-TYPE TRANSCRIPTIONAL REGULATOR"/>
    <property type="match status" value="1"/>
</dbReference>
<evidence type="ECO:0000259" key="5">
    <source>
        <dbReference type="PROSITE" id="PS50931"/>
    </source>
</evidence>
<sequence>MPNLTQLRAFEATARNLSVSKAAADLNVTHAAVSQQLRALEDWLGFAVLRRAGRSILLTEAGQRYYAAVREAFDLVEDETVRLRRADENRPLHVATTSAFASRWLVPRLPRFQQRAPTIQLRLNPTRELIDYEREDVDLGIRHGAGKWPGLEAEALVGGRLVPLCSPDYLKRSPKLETPQDLANHYLLHDSEYAEWEQWLAGAGAPEVDVRRGLIFALTTLGYQAAVDGQGVILGLASLVHDDIAAGRLVIPFQPPPEKRQSAYHIVRRARVPLRAAAETFRQWLIEEAEAEAAERG</sequence>
<dbReference type="PROSITE" id="PS50931">
    <property type="entry name" value="HTH_LYSR"/>
    <property type="match status" value="1"/>
</dbReference>
<dbReference type="Gene3D" id="1.10.10.10">
    <property type="entry name" value="Winged helix-like DNA-binding domain superfamily/Winged helix DNA-binding domain"/>
    <property type="match status" value="1"/>
</dbReference>
<dbReference type="NCBIfam" id="NF008352">
    <property type="entry name" value="PRK11139.1"/>
    <property type="match status" value="1"/>
</dbReference>
<evidence type="ECO:0000256" key="3">
    <source>
        <dbReference type="ARBA" id="ARBA00023125"/>
    </source>
</evidence>
<dbReference type="GO" id="GO:0006351">
    <property type="term" value="P:DNA-templated transcription"/>
    <property type="evidence" value="ECO:0007669"/>
    <property type="project" value="TreeGrafter"/>
</dbReference>
<dbReference type="FunFam" id="3.40.190.10:FF:000017">
    <property type="entry name" value="Glycine cleavage system transcriptional activator"/>
    <property type="match status" value="1"/>
</dbReference>
<comment type="similarity">
    <text evidence="1">Belongs to the LysR transcriptional regulatory family.</text>
</comment>
<dbReference type="InterPro" id="IPR005119">
    <property type="entry name" value="LysR_subst-bd"/>
</dbReference>
<dbReference type="Proteomes" id="UP000672602">
    <property type="component" value="Unassembled WGS sequence"/>
</dbReference>
<evidence type="ECO:0000256" key="1">
    <source>
        <dbReference type="ARBA" id="ARBA00009437"/>
    </source>
</evidence>
<dbReference type="Gene3D" id="3.40.190.10">
    <property type="entry name" value="Periplasmic binding protein-like II"/>
    <property type="match status" value="2"/>
</dbReference>
<dbReference type="GO" id="GO:0003700">
    <property type="term" value="F:DNA-binding transcription factor activity"/>
    <property type="evidence" value="ECO:0007669"/>
    <property type="project" value="InterPro"/>
</dbReference>
<dbReference type="FunFam" id="1.10.10.10:FF:000001">
    <property type="entry name" value="LysR family transcriptional regulator"/>
    <property type="match status" value="1"/>
</dbReference>
<keyword evidence="2" id="KW-0805">Transcription regulation</keyword>
<dbReference type="InterPro" id="IPR036388">
    <property type="entry name" value="WH-like_DNA-bd_sf"/>
</dbReference>
<evidence type="ECO:0000313" key="6">
    <source>
        <dbReference type="EMBL" id="MBP5856197.1"/>
    </source>
</evidence>
<evidence type="ECO:0000313" key="7">
    <source>
        <dbReference type="Proteomes" id="UP000672602"/>
    </source>
</evidence>
<dbReference type="EMBL" id="JAGMWN010000001">
    <property type="protein sequence ID" value="MBP5856197.1"/>
    <property type="molecule type" value="Genomic_DNA"/>
</dbReference>
<keyword evidence="7" id="KW-1185">Reference proteome</keyword>
<feature type="domain" description="HTH lysR-type" evidence="5">
    <location>
        <begin position="2"/>
        <end position="59"/>
    </location>
</feature>
<name>A0A8J7V1V0_9PROT</name>
<dbReference type="RefSeq" id="WP_210680736.1">
    <property type="nucleotide sequence ID" value="NZ_JAGMWN010000001.1"/>
</dbReference>
<comment type="caution">
    <text evidence="6">The sequence shown here is derived from an EMBL/GenBank/DDBJ whole genome shotgun (WGS) entry which is preliminary data.</text>
</comment>
<protein>
    <submittedName>
        <fullName evidence="6">Transcriptional regulator GcvA</fullName>
    </submittedName>
</protein>
<evidence type="ECO:0000256" key="2">
    <source>
        <dbReference type="ARBA" id="ARBA00023015"/>
    </source>
</evidence>
<gene>
    <name evidence="6" type="primary">gcvA</name>
    <name evidence="6" type="ORF">KAJ83_04195</name>
</gene>
<dbReference type="Pfam" id="PF03466">
    <property type="entry name" value="LysR_substrate"/>
    <property type="match status" value="1"/>
</dbReference>
<accession>A0A8J7V1V0</accession>
<dbReference type="Pfam" id="PF00126">
    <property type="entry name" value="HTH_1"/>
    <property type="match status" value="1"/>
</dbReference>
<keyword evidence="4" id="KW-0804">Transcription</keyword>
<dbReference type="CDD" id="cd08432">
    <property type="entry name" value="PBP2_GcdR_TrpI_HvrB_AmpR_like"/>
    <property type="match status" value="1"/>
</dbReference>
<reference evidence="6" key="1">
    <citation type="submission" date="2021-04" db="EMBL/GenBank/DDBJ databases">
        <authorList>
            <person name="Zhang D.-C."/>
        </authorList>
    </citation>
    <scope>NUCLEOTIDE SEQUENCE</scope>
    <source>
        <strain evidence="6">CGMCC 1.15697</strain>
    </source>
</reference>
<organism evidence="6 7">
    <name type="scientific">Marivibrio halodurans</name>
    <dbReference type="NCBI Taxonomy" id="2039722"/>
    <lineage>
        <taxon>Bacteria</taxon>
        <taxon>Pseudomonadati</taxon>
        <taxon>Pseudomonadota</taxon>
        <taxon>Alphaproteobacteria</taxon>
        <taxon>Rhodospirillales</taxon>
        <taxon>Rhodospirillaceae</taxon>
        <taxon>Marivibrio</taxon>
    </lineage>
</organism>
<keyword evidence="3" id="KW-0238">DNA-binding</keyword>